<feature type="compositionally biased region" description="Low complexity" evidence="3">
    <location>
        <begin position="792"/>
        <end position="805"/>
    </location>
</feature>
<name>A0AAN6QFV3_9PEZI</name>
<dbReference type="SMART" id="SM00906">
    <property type="entry name" value="Fungal_trans"/>
    <property type="match status" value="1"/>
</dbReference>
<feature type="region of interest" description="Disordered" evidence="3">
    <location>
        <begin position="687"/>
        <end position="740"/>
    </location>
</feature>
<dbReference type="SUPFAM" id="SSF57701">
    <property type="entry name" value="Zn2/Cys6 DNA-binding domain"/>
    <property type="match status" value="1"/>
</dbReference>
<gene>
    <name evidence="5" type="ORF">N656DRAFT_771065</name>
</gene>
<dbReference type="Gene3D" id="4.10.240.10">
    <property type="entry name" value="Zn(2)-C6 fungal-type DNA-binding domain"/>
    <property type="match status" value="1"/>
</dbReference>
<comment type="caution">
    <text evidence="5">The sequence shown here is derived from an EMBL/GenBank/DDBJ whole genome shotgun (WGS) entry which is preliminary data.</text>
</comment>
<evidence type="ECO:0000256" key="2">
    <source>
        <dbReference type="ARBA" id="ARBA00023242"/>
    </source>
</evidence>
<reference evidence="5" key="2">
    <citation type="submission" date="2023-05" db="EMBL/GenBank/DDBJ databases">
        <authorList>
            <consortium name="Lawrence Berkeley National Laboratory"/>
            <person name="Steindorff A."/>
            <person name="Hensen N."/>
            <person name="Bonometti L."/>
            <person name="Westerberg I."/>
            <person name="Brannstrom I.O."/>
            <person name="Guillou S."/>
            <person name="Cros-Aarteil S."/>
            <person name="Calhoun S."/>
            <person name="Haridas S."/>
            <person name="Kuo A."/>
            <person name="Mondo S."/>
            <person name="Pangilinan J."/>
            <person name="Riley R."/>
            <person name="Labutti K."/>
            <person name="Andreopoulos B."/>
            <person name="Lipzen A."/>
            <person name="Chen C."/>
            <person name="Yanf M."/>
            <person name="Daum C."/>
            <person name="Ng V."/>
            <person name="Clum A."/>
            <person name="Ohm R."/>
            <person name="Martin F."/>
            <person name="Silar P."/>
            <person name="Natvig D."/>
            <person name="Lalanne C."/>
            <person name="Gautier V."/>
            <person name="Ament-Velasquez S.L."/>
            <person name="Kruys A."/>
            <person name="Hutchinson M.I."/>
            <person name="Powell A.J."/>
            <person name="Barry K."/>
            <person name="Miller A.N."/>
            <person name="Grigoriev I.V."/>
            <person name="Debuchy R."/>
            <person name="Gladieux P."/>
            <person name="Thoren M.H."/>
            <person name="Johannesson H."/>
        </authorList>
    </citation>
    <scope>NUCLEOTIDE SEQUENCE</scope>
    <source>
        <strain evidence="5">CBS 508.74</strain>
    </source>
</reference>
<proteinExistence type="predicted"/>
<reference evidence="5" key="1">
    <citation type="journal article" date="2023" name="Mol. Phylogenet. Evol.">
        <title>Genome-scale phylogeny and comparative genomics of the fungal order Sordariales.</title>
        <authorList>
            <person name="Hensen N."/>
            <person name="Bonometti L."/>
            <person name="Westerberg I."/>
            <person name="Brannstrom I.O."/>
            <person name="Guillou S."/>
            <person name="Cros-Aarteil S."/>
            <person name="Calhoun S."/>
            <person name="Haridas S."/>
            <person name="Kuo A."/>
            <person name="Mondo S."/>
            <person name="Pangilinan J."/>
            <person name="Riley R."/>
            <person name="LaButti K."/>
            <person name="Andreopoulos B."/>
            <person name="Lipzen A."/>
            <person name="Chen C."/>
            <person name="Yan M."/>
            <person name="Daum C."/>
            <person name="Ng V."/>
            <person name="Clum A."/>
            <person name="Steindorff A."/>
            <person name="Ohm R.A."/>
            <person name="Martin F."/>
            <person name="Silar P."/>
            <person name="Natvig D.O."/>
            <person name="Lalanne C."/>
            <person name="Gautier V."/>
            <person name="Ament-Velasquez S.L."/>
            <person name="Kruys A."/>
            <person name="Hutchinson M.I."/>
            <person name="Powell A.J."/>
            <person name="Barry K."/>
            <person name="Miller A.N."/>
            <person name="Grigoriev I.V."/>
            <person name="Debuchy R."/>
            <person name="Gladieux P."/>
            <person name="Hiltunen Thoren M."/>
            <person name="Johannesson H."/>
        </authorList>
    </citation>
    <scope>NUCLEOTIDE SEQUENCE</scope>
    <source>
        <strain evidence="5">CBS 508.74</strain>
    </source>
</reference>
<feature type="region of interest" description="Disordered" evidence="3">
    <location>
        <begin position="1"/>
        <end position="64"/>
    </location>
</feature>
<accession>A0AAN6QFV3</accession>
<dbReference type="Proteomes" id="UP001302812">
    <property type="component" value="Unassembled WGS sequence"/>
</dbReference>
<evidence type="ECO:0000313" key="6">
    <source>
        <dbReference type="Proteomes" id="UP001302812"/>
    </source>
</evidence>
<evidence type="ECO:0000313" key="5">
    <source>
        <dbReference type="EMBL" id="KAK4109485.1"/>
    </source>
</evidence>
<dbReference type="InterPro" id="IPR052761">
    <property type="entry name" value="Fungal_Detox/Toxin_TFs"/>
</dbReference>
<dbReference type="RefSeq" id="XP_064667055.1">
    <property type="nucleotide sequence ID" value="XM_064813823.1"/>
</dbReference>
<sequence length="879" mass="96758">MSDNGDSPSPRSTRPATSPSPPPSLTRSAETKPSSSSPSSSSSPKKRSGSGPENSKVTKRRAARACTQCRARKVRCDVVENSPCGNCRWDGSICEVPDSRRRKKNISYAGGPAAVGVRAASAEVLHTNSKALNAAVPITIAAAAANPGLLYPGGNGAEIMYPTPDVYGTVRNEPLGLPSGFGPLPSGLPTAAASLGLGPFPPALTAPLEQPLERPDELPPFIKPIPSKIGPDERWYLSHKKALTLPPLPLQNVLLKAYVEYVHPYMPLLELHDFLNVINHRDGSAGQISLFLYQSVMFVATAFIDEQYLKDAGYENRRAARKALFARARLLYDFDYETDRLVLVQALLLMAYWYETPDDQKDTWHWIGVAISLAHTIGLHRDPANTIMAPRRQGLWKRVWWCCYMRDRLVALGMRRPTRIKQEDFDVPMLAEADFEIAALPEENQLLDCALLRDLDMQKRLALMCIEKAKLCVLIGNMLTVQYSVLSRDGIRPENTTSSTMMLLPNKKTSNPEDIKRVDDDLTSWFNSLPEACQYQPLDSIAITEQNAPFAVHNLVLHMVYHTTVSALHRPLFFGGTSVEATGCSRQMQETARIRVRDTAYRVTVMAAELRQHGLVRYLPTTGVTVILPAMIVNLIDVKSECPETRARATHGFKECFQVMNDLRNTYAAADFATNFLDAALRKGVLVNTSPPQPQPQTQAQMQPQLRASKALHRTLAPGPLGMVPRIPSRPSTPPPEDSTAFLDPSQVQIYQQQNQGYMLPTGDGDVSTFGILRGHTPPQTDHESEATPSAEVVPDGTPTTTTGEPMDYAMTGAGHGNGGNRDGSNNFDIDQWLQFPAEGVDETFMGDMFDSVNQKAEAANPDLDIWMDSMHTHPQVTL</sequence>
<dbReference type="GO" id="GO:0003677">
    <property type="term" value="F:DNA binding"/>
    <property type="evidence" value="ECO:0007669"/>
    <property type="project" value="InterPro"/>
</dbReference>
<dbReference type="SMART" id="SM00066">
    <property type="entry name" value="GAL4"/>
    <property type="match status" value="1"/>
</dbReference>
<feature type="compositionally biased region" description="Low complexity" evidence="3">
    <location>
        <begin position="696"/>
        <end position="705"/>
    </location>
</feature>
<keyword evidence="1" id="KW-0479">Metal-binding</keyword>
<evidence type="ECO:0000256" key="1">
    <source>
        <dbReference type="ARBA" id="ARBA00022723"/>
    </source>
</evidence>
<dbReference type="Pfam" id="PF00172">
    <property type="entry name" value="Zn_clus"/>
    <property type="match status" value="1"/>
</dbReference>
<feature type="compositionally biased region" description="Low complexity" evidence="3">
    <location>
        <begin position="7"/>
        <end position="17"/>
    </location>
</feature>
<feature type="region of interest" description="Disordered" evidence="3">
    <location>
        <begin position="776"/>
        <end position="806"/>
    </location>
</feature>
<organism evidence="5 6">
    <name type="scientific">Canariomyces notabilis</name>
    <dbReference type="NCBI Taxonomy" id="2074819"/>
    <lineage>
        <taxon>Eukaryota</taxon>
        <taxon>Fungi</taxon>
        <taxon>Dikarya</taxon>
        <taxon>Ascomycota</taxon>
        <taxon>Pezizomycotina</taxon>
        <taxon>Sordariomycetes</taxon>
        <taxon>Sordariomycetidae</taxon>
        <taxon>Sordariales</taxon>
        <taxon>Chaetomiaceae</taxon>
        <taxon>Canariomyces</taxon>
    </lineage>
</organism>
<dbReference type="GeneID" id="89937948"/>
<dbReference type="PANTHER" id="PTHR47425">
    <property type="entry name" value="FARB-RELATED"/>
    <property type="match status" value="1"/>
</dbReference>
<dbReference type="CDD" id="cd12148">
    <property type="entry name" value="fungal_TF_MHR"/>
    <property type="match status" value="1"/>
</dbReference>
<evidence type="ECO:0000256" key="3">
    <source>
        <dbReference type="SAM" id="MobiDB-lite"/>
    </source>
</evidence>
<dbReference type="PROSITE" id="PS50048">
    <property type="entry name" value="ZN2_CY6_FUNGAL_2"/>
    <property type="match status" value="1"/>
</dbReference>
<dbReference type="GO" id="GO:0000981">
    <property type="term" value="F:DNA-binding transcription factor activity, RNA polymerase II-specific"/>
    <property type="evidence" value="ECO:0007669"/>
    <property type="project" value="InterPro"/>
</dbReference>
<evidence type="ECO:0000259" key="4">
    <source>
        <dbReference type="PROSITE" id="PS50048"/>
    </source>
</evidence>
<keyword evidence="2" id="KW-0539">Nucleus</keyword>
<keyword evidence="6" id="KW-1185">Reference proteome</keyword>
<dbReference type="EMBL" id="MU853356">
    <property type="protein sequence ID" value="KAK4109485.1"/>
    <property type="molecule type" value="Genomic_DNA"/>
</dbReference>
<protein>
    <recommendedName>
        <fullName evidence="4">Zn(2)-C6 fungal-type domain-containing protein</fullName>
    </recommendedName>
</protein>
<dbReference type="GO" id="GO:0008270">
    <property type="term" value="F:zinc ion binding"/>
    <property type="evidence" value="ECO:0007669"/>
    <property type="project" value="InterPro"/>
</dbReference>
<feature type="compositionally biased region" description="Low complexity" evidence="3">
    <location>
        <begin position="25"/>
        <end position="43"/>
    </location>
</feature>
<dbReference type="Pfam" id="PF04082">
    <property type="entry name" value="Fungal_trans"/>
    <property type="match status" value="1"/>
</dbReference>
<dbReference type="InterPro" id="IPR001138">
    <property type="entry name" value="Zn2Cys6_DnaBD"/>
</dbReference>
<dbReference type="CDD" id="cd00067">
    <property type="entry name" value="GAL4"/>
    <property type="match status" value="1"/>
</dbReference>
<dbReference type="PANTHER" id="PTHR47425:SF2">
    <property type="entry name" value="FARB-RELATED"/>
    <property type="match status" value="1"/>
</dbReference>
<dbReference type="AlphaFoldDB" id="A0AAN6QFV3"/>
<feature type="domain" description="Zn(2)-C6 fungal-type" evidence="4">
    <location>
        <begin position="65"/>
        <end position="96"/>
    </location>
</feature>
<dbReference type="InterPro" id="IPR007219">
    <property type="entry name" value="XnlR_reg_dom"/>
</dbReference>
<dbReference type="GO" id="GO:0006351">
    <property type="term" value="P:DNA-templated transcription"/>
    <property type="evidence" value="ECO:0007669"/>
    <property type="project" value="InterPro"/>
</dbReference>
<dbReference type="InterPro" id="IPR036864">
    <property type="entry name" value="Zn2-C6_fun-type_DNA-bd_sf"/>
</dbReference>